<keyword evidence="2" id="KW-0472">Membrane</keyword>
<sequence length="138" mass="14393">MSAPTPPAAPQDPQFSQSPGQPVAGAAPVAAAPARESKLKKVLGVVVLIVVAVVVKLGIGYVFDSPVRAEVGDCVKVTGSENNPDVETRSCDDKGANYKVLKVVENTFDTNACTVGEAALAQQWDADKFVLCLDPVKK</sequence>
<feature type="compositionally biased region" description="Pro residues" evidence="1">
    <location>
        <begin position="1"/>
        <end position="10"/>
    </location>
</feature>
<dbReference type="AlphaFoldDB" id="A0AAU3I2D6"/>
<feature type="region of interest" description="Disordered" evidence="1">
    <location>
        <begin position="1"/>
        <end position="25"/>
    </location>
</feature>
<evidence type="ECO:0000313" key="3">
    <source>
        <dbReference type="EMBL" id="WTZ10695.1"/>
    </source>
</evidence>
<reference evidence="3" key="1">
    <citation type="submission" date="2022-10" db="EMBL/GenBank/DDBJ databases">
        <title>The complete genomes of actinobacterial strains from the NBC collection.</title>
        <authorList>
            <person name="Joergensen T.S."/>
            <person name="Alvarez Arevalo M."/>
            <person name="Sterndorff E.B."/>
            <person name="Faurdal D."/>
            <person name="Vuksanovic O."/>
            <person name="Mourched A.-S."/>
            <person name="Charusanti P."/>
            <person name="Shaw S."/>
            <person name="Blin K."/>
            <person name="Weber T."/>
        </authorList>
    </citation>
    <scope>NUCLEOTIDE SEQUENCE</scope>
    <source>
        <strain evidence="3">NBC_01393</strain>
    </source>
</reference>
<keyword evidence="2" id="KW-0812">Transmembrane</keyword>
<feature type="transmembrane region" description="Helical" evidence="2">
    <location>
        <begin position="42"/>
        <end position="63"/>
    </location>
</feature>
<accession>A0AAU3I2D6</accession>
<dbReference type="EMBL" id="CP109546">
    <property type="protein sequence ID" value="WTZ10695.1"/>
    <property type="molecule type" value="Genomic_DNA"/>
</dbReference>
<organism evidence="3">
    <name type="scientific">Streptomyces sp. NBC_01393</name>
    <dbReference type="NCBI Taxonomy" id="2903851"/>
    <lineage>
        <taxon>Bacteria</taxon>
        <taxon>Bacillati</taxon>
        <taxon>Actinomycetota</taxon>
        <taxon>Actinomycetes</taxon>
        <taxon>Kitasatosporales</taxon>
        <taxon>Streptomycetaceae</taxon>
        <taxon>Streptomyces</taxon>
    </lineage>
</organism>
<evidence type="ECO:0000256" key="2">
    <source>
        <dbReference type="SAM" id="Phobius"/>
    </source>
</evidence>
<gene>
    <name evidence="3" type="ORF">OG699_23570</name>
</gene>
<proteinExistence type="predicted"/>
<protein>
    <submittedName>
        <fullName evidence="3">Uncharacterized protein</fullName>
    </submittedName>
</protein>
<keyword evidence="2" id="KW-1133">Transmembrane helix</keyword>
<evidence type="ECO:0000256" key="1">
    <source>
        <dbReference type="SAM" id="MobiDB-lite"/>
    </source>
</evidence>
<name>A0AAU3I2D6_9ACTN</name>